<name>A0A1R3W050_9GAMM</name>
<dbReference type="EMBL" id="FTPK01000002">
    <property type="protein sequence ID" value="SIT69182.1"/>
    <property type="molecule type" value="Genomic_DNA"/>
</dbReference>
<keyword evidence="5" id="KW-0812">Transmembrane</keyword>
<dbReference type="RefSeq" id="WP_076755442.1">
    <property type="nucleotide sequence ID" value="NZ_CP023018.1"/>
</dbReference>
<keyword evidence="6 11" id="KW-0732">Signal</keyword>
<keyword evidence="4" id="KW-1134">Transmembrane beta strand</keyword>
<dbReference type="PANTHER" id="PTHR34501">
    <property type="entry name" value="PROTEIN YDDL-RELATED"/>
    <property type="match status" value="1"/>
</dbReference>
<evidence type="ECO:0000256" key="3">
    <source>
        <dbReference type="ARBA" id="ARBA00022448"/>
    </source>
</evidence>
<keyword evidence="9" id="KW-0472">Membrane</keyword>
<dbReference type="PANTHER" id="PTHR34501:SF9">
    <property type="entry name" value="MAJOR OUTER MEMBRANE PROTEIN P.IA"/>
    <property type="match status" value="1"/>
</dbReference>
<dbReference type="SUPFAM" id="SSF56935">
    <property type="entry name" value="Porins"/>
    <property type="match status" value="1"/>
</dbReference>
<gene>
    <name evidence="13" type="ORF">SAMN05216526_1023</name>
</gene>
<evidence type="ECO:0000256" key="11">
    <source>
        <dbReference type="SAM" id="SignalP"/>
    </source>
</evidence>
<evidence type="ECO:0000256" key="8">
    <source>
        <dbReference type="ARBA" id="ARBA00023114"/>
    </source>
</evidence>
<organism evidence="13 14">
    <name type="scientific">Ectothiorhodosinus mongolicus</name>
    <dbReference type="NCBI Taxonomy" id="233100"/>
    <lineage>
        <taxon>Bacteria</taxon>
        <taxon>Pseudomonadati</taxon>
        <taxon>Pseudomonadota</taxon>
        <taxon>Gammaproteobacteria</taxon>
        <taxon>Chromatiales</taxon>
        <taxon>Ectothiorhodospiraceae</taxon>
        <taxon>Ectothiorhodosinus</taxon>
    </lineage>
</organism>
<dbReference type="InterPro" id="IPR023614">
    <property type="entry name" value="Porin_dom_sf"/>
</dbReference>
<sequence>MKRKLLLAAMISAGMAMPAMADTTLYGRANLSVDYLDDGKDYSEVNVSSNSSRLGFKGERDFGVVTGIFQIEGEILFDTGSDNTDISSRDTFAGIKGDWGMLRIGKFDTPFKRARGPANFFGDIVGDMRNLARTTDFGRFDERFKNSIHYRSPSMSGLVLDLQYSPETSDADTSDGNKRSAVSTSLSYSSGPFRAALAFEQQGITATSMDDFTADAIRLAASYRVSSDLTLGGFYQQSERTRDVTTATKGDKADVYGFGGQYRLSPAWFLNAHYFTLKADNLNDKDADLYAVGVEYRVDRNLRFYGVYAATSNDGGSSLTSWSAARSATPSGAAGQTASALSAGMRLDF</sequence>
<feature type="domain" description="Porin" evidence="12">
    <location>
        <begin position="9"/>
        <end position="315"/>
    </location>
</feature>
<dbReference type="PRINTS" id="PR00182">
    <property type="entry name" value="ECOLNEIPORIN"/>
</dbReference>
<feature type="chain" id="PRO_5012255446" evidence="11">
    <location>
        <begin position="22"/>
        <end position="349"/>
    </location>
</feature>
<reference evidence="13 14" key="1">
    <citation type="submission" date="2017-01" db="EMBL/GenBank/DDBJ databases">
        <authorList>
            <person name="Mah S.A."/>
            <person name="Swanson W.J."/>
            <person name="Moy G.W."/>
            <person name="Vacquier V.D."/>
        </authorList>
    </citation>
    <scope>NUCLEOTIDE SEQUENCE [LARGE SCALE GENOMIC DNA]</scope>
    <source>
        <strain evidence="13 14">M9</strain>
    </source>
</reference>
<evidence type="ECO:0000256" key="9">
    <source>
        <dbReference type="ARBA" id="ARBA00023136"/>
    </source>
</evidence>
<dbReference type="STRING" id="233100.SAMN05216526_1023"/>
<dbReference type="GO" id="GO:0046930">
    <property type="term" value="C:pore complex"/>
    <property type="evidence" value="ECO:0007669"/>
    <property type="project" value="UniProtKB-KW"/>
</dbReference>
<accession>A0A1R3W050</accession>
<dbReference type="OrthoDB" id="8173690at2"/>
<evidence type="ECO:0000256" key="10">
    <source>
        <dbReference type="ARBA" id="ARBA00023237"/>
    </source>
</evidence>
<dbReference type="InterPro" id="IPR033900">
    <property type="entry name" value="Gram_neg_porin_domain"/>
</dbReference>
<dbReference type="Gene3D" id="2.40.160.10">
    <property type="entry name" value="Porin"/>
    <property type="match status" value="1"/>
</dbReference>
<evidence type="ECO:0000256" key="6">
    <source>
        <dbReference type="ARBA" id="ARBA00022729"/>
    </source>
</evidence>
<dbReference type="AlphaFoldDB" id="A0A1R3W050"/>
<keyword evidence="10" id="KW-0998">Cell outer membrane</keyword>
<evidence type="ECO:0000256" key="4">
    <source>
        <dbReference type="ARBA" id="ARBA00022452"/>
    </source>
</evidence>
<comment type="subunit">
    <text evidence="2">Homotrimer.</text>
</comment>
<dbReference type="InterPro" id="IPR001702">
    <property type="entry name" value="Porin_Gram-ve"/>
</dbReference>
<protein>
    <submittedName>
        <fullName evidence="13">Outer membrane protein (Porin)</fullName>
    </submittedName>
</protein>
<dbReference type="InterPro" id="IPR002299">
    <property type="entry name" value="Porin_Neis"/>
</dbReference>
<comment type="subcellular location">
    <subcellularLocation>
        <location evidence="1">Cell outer membrane</location>
        <topology evidence="1">Multi-pass membrane protein</topology>
    </subcellularLocation>
</comment>
<feature type="signal peptide" evidence="11">
    <location>
        <begin position="1"/>
        <end position="21"/>
    </location>
</feature>
<dbReference type="Pfam" id="PF13609">
    <property type="entry name" value="Porin_4"/>
    <property type="match status" value="1"/>
</dbReference>
<evidence type="ECO:0000313" key="14">
    <source>
        <dbReference type="Proteomes" id="UP000223759"/>
    </source>
</evidence>
<keyword evidence="14" id="KW-1185">Reference proteome</keyword>
<proteinExistence type="predicted"/>
<dbReference type="GO" id="GO:0009279">
    <property type="term" value="C:cell outer membrane"/>
    <property type="evidence" value="ECO:0007669"/>
    <property type="project" value="UniProtKB-SubCell"/>
</dbReference>
<evidence type="ECO:0000256" key="7">
    <source>
        <dbReference type="ARBA" id="ARBA00023065"/>
    </source>
</evidence>
<dbReference type="GO" id="GO:0034220">
    <property type="term" value="P:monoatomic ion transmembrane transport"/>
    <property type="evidence" value="ECO:0007669"/>
    <property type="project" value="InterPro"/>
</dbReference>
<evidence type="ECO:0000256" key="1">
    <source>
        <dbReference type="ARBA" id="ARBA00004571"/>
    </source>
</evidence>
<dbReference type="Proteomes" id="UP000223759">
    <property type="component" value="Unassembled WGS sequence"/>
</dbReference>
<dbReference type="GO" id="GO:0015288">
    <property type="term" value="F:porin activity"/>
    <property type="evidence" value="ECO:0007669"/>
    <property type="project" value="UniProtKB-KW"/>
</dbReference>
<keyword evidence="8" id="KW-0626">Porin</keyword>
<evidence type="ECO:0000256" key="2">
    <source>
        <dbReference type="ARBA" id="ARBA00011233"/>
    </source>
</evidence>
<evidence type="ECO:0000256" key="5">
    <source>
        <dbReference type="ARBA" id="ARBA00022692"/>
    </source>
</evidence>
<evidence type="ECO:0000313" key="13">
    <source>
        <dbReference type="EMBL" id="SIT69182.1"/>
    </source>
</evidence>
<dbReference type="CDD" id="cd00342">
    <property type="entry name" value="gram_neg_porins"/>
    <property type="match status" value="1"/>
</dbReference>
<keyword evidence="3" id="KW-0813">Transport</keyword>
<dbReference type="PRINTS" id="PR00184">
    <property type="entry name" value="NEISSPPORIN"/>
</dbReference>
<keyword evidence="7" id="KW-0406">Ion transport</keyword>
<evidence type="ECO:0000259" key="12">
    <source>
        <dbReference type="Pfam" id="PF13609"/>
    </source>
</evidence>
<dbReference type="InterPro" id="IPR050298">
    <property type="entry name" value="Gram-neg_bact_OMP"/>
</dbReference>